<protein>
    <recommendedName>
        <fullName evidence="1">HTH cro/C1-type domain-containing protein</fullName>
    </recommendedName>
</protein>
<dbReference type="SUPFAM" id="SSF47413">
    <property type="entry name" value="lambda repressor-like DNA-binding domains"/>
    <property type="match status" value="1"/>
</dbReference>
<proteinExistence type="predicted"/>
<dbReference type="EMBL" id="BMRP01000023">
    <property type="protein sequence ID" value="GGU82910.1"/>
    <property type="molecule type" value="Genomic_DNA"/>
</dbReference>
<organism evidence="2 3">
    <name type="scientific">Streptomyces albospinus</name>
    <dbReference type="NCBI Taxonomy" id="285515"/>
    <lineage>
        <taxon>Bacteria</taxon>
        <taxon>Bacillati</taxon>
        <taxon>Actinomycetota</taxon>
        <taxon>Actinomycetes</taxon>
        <taxon>Kitasatosporales</taxon>
        <taxon>Streptomycetaceae</taxon>
        <taxon>Streptomyces</taxon>
    </lineage>
</organism>
<dbReference type="InterPro" id="IPR010982">
    <property type="entry name" value="Lambda_DNA-bd_dom_sf"/>
</dbReference>
<dbReference type="CDD" id="cd00093">
    <property type="entry name" value="HTH_XRE"/>
    <property type="match status" value="1"/>
</dbReference>
<dbReference type="PROSITE" id="PS50943">
    <property type="entry name" value="HTH_CROC1"/>
    <property type="match status" value="1"/>
</dbReference>
<comment type="caution">
    <text evidence="2">The sequence shown here is derived from an EMBL/GenBank/DDBJ whole genome shotgun (WGS) entry which is preliminary data.</text>
</comment>
<dbReference type="Pfam" id="PF01381">
    <property type="entry name" value="HTH_3"/>
    <property type="match status" value="1"/>
</dbReference>
<keyword evidence="3" id="KW-1185">Reference proteome</keyword>
<name>A0ABQ2VFF7_9ACTN</name>
<evidence type="ECO:0000259" key="1">
    <source>
        <dbReference type="PROSITE" id="PS50943"/>
    </source>
</evidence>
<dbReference type="Gene3D" id="1.10.260.40">
    <property type="entry name" value="lambda repressor-like DNA-binding domains"/>
    <property type="match status" value="1"/>
</dbReference>
<feature type="domain" description="HTH cro/C1-type" evidence="1">
    <location>
        <begin position="21"/>
        <end position="76"/>
    </location>
</feature>
<reference evidence="3" key="1">
    <citation type="journal article" date="2019" name="Int. J. Syst. Evol. Microbiol.">
        <title>The Global Catalogue of Microorganisms (GCM) 10K type strain sequencing project: providing services to taxonomists for standard genome sequencing and annotation.</title>
        <authorList>
            <consortium name="The Broad Institute Genomics Platform"/>
            <consortium name="The Broad Institute Genome Sequencing Center for Infectious Disease"/>
            <person name="Wu L."/>
            <person name="Ma J."/>
        </authorList>
    </citation>
    <scope>NUCLEOTIDE SEQUENCE [LARGE SCALE GENOMIC DNA]</scope>
    <source>
        <strain evidence="3">JCM 3399</strain>
    </source>
</reference>
<evidence type="ECO:0000313" key="2">
    <source>
        <dbReference type="EMBL" id="GGU82910.1"/>
    </source>
</evidence>
<dbReference type="SMART" id="SM00530">
    <property type="entry name" value="HTH_XRE"/>
    <property type="match status" value="1"/>
</dbReference>
<dbReference type="InterPro" id="IPR001387">
    <property type="entry name" value="Cro/C1-type_HTH"/>
</dbReference>
<accession>A0ABQ2VFF7</accession>
<dbReference type="Proteomes" id="UP000654471">
    <property type="component" value="Unassembled WGS sequence"/>
</dbReference>
<sequence>MNWSKQATRDASREGNYGRVIQLARKELGLTQRQLGEACGITQSAVSRLEQRTAGPYKMDILARVAGHLGMPPRLVGLADATAAPAARSDGRDPVERREFLAGAVAAAATPALAAIPATEGDFGQAAALSMATTAFRRMDGSTPSRYLAEAVLAHLRLVQTVAAAVADHEQRRRLAAVGSEAASLAGWLSWDMDDHGSARTWYGSAIKAARRAGNDLLTAYQVGSLAQLEADVGNAAPALNLTRSARRQLGADAPAIAEAWLATVEALAYAAAGEQRLCDRALMRSRATAEQIAVEEPPPWPWVFTFNESKVAACRLACGARLGLPKWVFGTYDDTAPPGSSAHAKQQALRQLDLASGHMAAGRLEAGYVLATQAVEAGLRYRSGRVVERARVFRRAYSSTTPPKIVRDFDDRLHGVYL</sequence>
<evidence type="ECO:0000313" key="3">
    <source>
        <dbReference type="Proteomes" id="UP000654471"/>
    </source>
</evidence>
<gene>
    <name evidence="2" type="ORF">GCM10010211_56080</name>
</gene>